<reference evidence="5 6" key="1">
    <citation type="journal article" date="2014" name="Int. J. Syst. Evol. Microbiol.">
        <title>Complete genome sequence of Corynebacterium casei LMG S-19264T (=DSM 44701T), isolated from a smear-ripened cheese.</title>
        <authorList>
            <consortium name="US DOE Joint Genome Institute (JGI-PGF)"/>
            <person name="Walter F."/>
            <person name="Albersmeier A."/>
            <person name="Kalinowski J."/>
            <person name="Ruckert C."/>
        </authorList>
    </citation>
    <scope>NUCLEOTIDE SEQUENCE [LARGE SCALE GENOMIC DNA]</scope>
    <source>
        <strain evidence="5 6">NBRC 110095</strain>
    </source>
</reference>
<dbReference type="RefSeq" id="WP_232594859.1">
    <property type="nucleotide sequence ID" value="NZ_BSPD01000002.1"/>
</dbReference>
<dbReference type="InterPro" id="IPR041667">
    <property type="entry name" value="Cupin_8"/>
</dbReference>
<dbReference type="Pfam" id="PF13621">
    <property type="entry name" value="Cupin_8"/>
    <property type="match status" value="1"/>
</dbReference>
<protein>
    <submittedName>
        <fullName evidence="5">Aspartate beta-hydroxylase</fullName>
    </submittedName>
</protein>
<proteinExistence type="predicted"/>
<evidence type="ECO:0000256" key="1">
    <source>
        <dbReference type="ARBA" id="ARBA00004496"/>
    </source>
</evidence>
<dbReference type="PANTHER" id="PTHR12461">
    <property type="entry name" value="HYPOXIA-INDUCIBLE FACTOR 1 ALPHA INHIBITOR-RELATED"/>
    <property type="match status" value="1"/>
</dbReference>
<dbReference type="InterPro" id="IPR003347">
    <property type="entry name" value="JmjC_dom"/>
</dbReference>
<accession>A0AA37T6F5</accession>
<comment type="subcellular location">
    <subcellularLocation>
        <location evidence="1">Cytoplasm</location>
    </subcellularLocation>
</comment>
<sequence length="342" mass="39422">MINTESDLSQEWHSWILKNLCSGIPESRLIQELDHYDISNRDAVIAAIVQARSNPYVKAACEIQNQLEKRHWLMETLHELAQLDSRYLKKIDKKPAPAFSDFVVQYYSKQIPLIITDGINHWRAKKHWTPKYIKACYGNREVEVQMGRNHDSQYERNACHYKYRLPLGDFCDKILHGGVTNDYYLTANNNGANAESLSDLMSDVGDFANGYRRDPSNYSQCYFWLGPESATTQFHHDLTNNMLVQIYGHKKVTLVPALQVAYLYNDKSVYSATSYPKANDNECFPLLKKVSSIEVVLEPGEALFIPIGWWHEVESLDVTIGVSFTDFNVPNEFAHRYPQDKL</sequence>
<evidence type="ECO:0000313" key="5">
    <source>
        <dbReference type="EMBL" id="GLS24355.1"/>
    </source>
</evidence>
<keyword evidence="6" id="KW-1185">Reference proteome</keyword>
<comment type="function">
    <text evidence="3">May play a role in cellular stress response.</text>
</comment>
<evidence type="ECO:0000259" key="4">
    <source>
        <dbReference type="PROSITE" id="PS51184"/>
    </source>
</evidence>
<feature type="domain" description="JmjC" evidence="4">
    <location>
        <begin position="193"/>
        <end position="341"/>
    </location>
</feature>
<evidence type="ECO:0000313" key="6">
    <source>
        <dbReference type="Proteomes" id="UP001156870"/>
    </source>
</evidence>
<evidence type="ECO:0000256" key="2">
    <source>
        <dbReference type="ARBA" id="ARBA00022490"/>
    </source>
</evidence>
<dbReference type="EMBL" id="BSPD01000002">
    <property type="protein sequence ID" value="GLS24355.1"/>
    <property type="molecule type" value="Genomic_DNA"/>
</dbReference>
<dbReference type="Proteomes" id="UP001156870">
    <property type="component" value="Unassembled WGS sequence"/>
</dbReference>
<name>A0AA37T6F5_9GAMM</name>
<dbReference type="PANTHER" id="PTHR12461:SF43">
    <property type="entry name" value="HSPB1-ASSOCIATED PROTEIN 1"/>
    <property type="match status" value="1"/>
</dbReference>
<gene>
    <name evidence="5" type="primary">jmjD5</name>
    <name evidence="5" type="ORF">GCM10007877_00660</name>
</gene>
<dbReference type="GO" id="GO:0005737">
    <property type="term" value="C:cytoplasm"/>
    <property type="evidence" value="ECO:0007669"/>
    <property type="project" value="UniProtKB-SubCell"/>
</dbReference>
<dbReference type="Gene3D" id="2.60.120.650">
    <property type="entry name" value="Cupin"/>
    <property type="match status" value="1"/>
</dbReference>
<comment type="caution">
    <text evidence="5">The sequence shown here is derived from an EMBL/GenBank/DDBJ whole genome shotgun (WGS) entry which is preliminary data.</text>
</comment>
<keyword evidence="2" id="KW-0963">Cytoplasm</keyword>
<organism evidence="5 6">
    <name type="scientific">Marinibactrum halimedae</name>
    <dbReference type="NCBI Taxonomy" id="1444977"/>
    <lineage>
        <taxon>Bacteria</taxon>
        <taxon>Pseudomonadati</taxon>
        <taxon>Pseudomonadota</taxon>
        <taxon>Gammaproteobacteria</taxon>
        <taxon>Cellvibrionales</taxon>
        <taxon>Cellvibrionaceae</taxon>
        <taxon>Marinibactrum</taxon>
    </lineage>
</organism>
<dbReference type="AlphaFoldDB" id="A0AA37T6F5"/>
<dbReference type="PROSITE" id="PS51184">
    <property type="entry name" value="JMJC"/>
    <property type="match status" value="1"/>
</dbReference>
<dbReference type="SUPFAM" id="SSF51197">
    <property type="entry name" value="Clavaminate synthase-like"/>
    <property type="match status" value="1"/>
</dbReference>
<evidence type="ECO:0000256" key="3">
    <source>
        <dbReference type="ARBA" id="ARBA00037342"/>
    </source>
</evidence>
<dbReference type="SMART" id="SM00558">
    <property type="entry name" value="JmjC"/>
    <property type="match status" value="1"/>
</dbReference>